<dbReference type="GO" id="GO:0006145">
    <property type="term" value="P:purine nucleobase catabolic process"/>
    <property type="evidence" value="ECO:0007669"/>
    <property type="project" value="TreeGrafter"/>
</dbReference>
<evidence type="ECO:0000256" key="6">
    <source>
        <dbReference type="ARBA" id="ARBA00022975"/>
    </source>
</evidence>
<comment type="catalytic activity">
    <reaction evidence="7">
        <text>(S)-dihydroorotate + H2O = N-carbamoyl-L-aspartate + H(+)</text>
        <dbReference type="Rhea" id="RHEA:24296"/>
        <dbReference type="ChEBI" id="CHEBI:15377"/>
        <dbReference type="ChEBI" id="CHEBI:15378"/>
        <dbReference type="ChEBI" id="CHEBI:30864"/>
        <dbReference type="ChEBI" id="CHEBI:32814"/>
        <dbReference type="EC" id="3.5.2.3"/>
    </reaction>
</comment>
<proteinExistence type="inferred from homology"/>
<feature type="binding site" evidence="7">
    <location>
        <position position="308"/>
    </location>
    <ligand>
        <name>substrate</name>
    </ligand>
</feature>
<dbReference type="InterPro" id="IPR002195">
    <property type="entry name" value="Dihydroorotase_CS"/>
</dbReference>
<feature type="binding site" evidence="7">
    <location>
        <position position="151"/>
    </location>
    <ligand>
        <name>Zn(2+)</name>
        <dbReference type="ChEBI" id="CHEBI:29105"/>
        <label>1</label>
    </ligand>
</feature>
<dbReference type="GO" id="GO:0044205">
    <property type="term" value="P:'de novo' UMP biosynthetic process"/>
    <property type="evidence" value="ECO:0007669"/>
    <property type="project" value="UniProtKB-UniRule"/>
</dbReference>
<feature type="domain" description="Dihydroorotase catalytic" evidence="8">
    <location>
        <begin position="49"/>
        <end position="235"/>
    </location>
</feature>
<feature type="active site" evidence="7">
    <location>
        <position position="304"/>
    </location>
</feature>
<feature type="binding site" evidence="7">
    <location>
        <position position="93"/>
    </location>
    <ligand>
        <name>substrate</name>
    </ligand>
</feature>
<dbReference type="GO" id="GO:0004038">
    <property type="term" value="F:allantoinase activity"/>
    <property type="evidence" value="ECO:0007669"/>
    <property type="project" value="TreeGrafter"/>
</dbReference>
<name>A0A0R1GJX8_9LACO</name>
<evidence type="ECO:0000313" key="9">
    <source>
        <dbReference type="EMBL" id="KRK34296.1"/>
    </source>
</evidence>
<dbReference type="Pfam" id="PF12890">
    <property type="entry name" value="DHOase"/>
    <property type="match status" value="1"/>
</dbReference>
<evidence type="ECO:0000256" key="5">
    <source>
        <dbReference type="ARBA" id="ARBA00022833"/>
    </source>
</evidence>
<dbReference type="NCBIfam" id="NF006837">
    <property type="entry name" value="PRK09357.1-2"/>
    <property type="match status" value="1"/>
</dbReference>
<dbReference type="UniPathway" id="UPA00070">
    <property type="reaction ID" value="UER00117"/>
</dbReference>
<feature type="binding site" evidence="7">
    <location>
        <begin position="61"/>
        <end position="63"/>
    </location>
    <ligand>
        <name>substrate</name>
    </ligand>
</feature>
<feature type="binding site" evidence="7">
    <location>
        <position position="59"/>
    </location>
    <ligand>
        <name>Zn(2+)</name>
        <dbReference type="ChEBI" id="CHEBI:29105"/>
        <label>1</label>
    </ligand>
</feature>
<feature type="binding site" evidence="7">
    <location>
        <position position="231"/>
    </location>
    <ligand>
        <name>Zn(2+)</name>
        <dbReference type="ChEBI" id="CHEBI:29105"/>
        <label>2</label>
    </ligand>
</feature>
<keyword evidence="4 7" id="KW-0378">Hydrolase</keyword>
<dbReference type="GO" id="GO:0004151">
    <property type="term" value="F:dihydroorotase activity"/>
    <property type="evidence" value="ECO:0007669"/>
    <property type="project" value="UniProtKB-UniRule"/>
</dbReference>
<dbReference type="PROSITE" id="PS00483">
    <property type="entry name" value="DIHYDROOROTASE_2"/>
    <property type="match status" value="1"/>
</dbReference>
<dbReference type="AlphaFoldDB" id="A0A0R1GJX8"/>
<sequence length="430" mass="45216">MAYLLKNGQVYLEHQLVTCDIRIQNGKIAALGTDLTPLADETVFDCTAKLVTPGLVDPHVHLRDPGQTDKETIATGSAAAARGGFTTIGAMPNVIPVPDDATKVADMVQRNTENGLVHILQFSSITKNREAGDLVDFQAVKQAGAFAVSNDGSGVQDAATMLKALAGAAEAGLTLAAHVEEDSLKFGGVINAGPKAEELGVPGIINAVETSQLARDIALSEATGAHYHMCHVSTAASVRMIRQAKAAGIPVTAEVTPHHLLLSDEMIPGNDANYKMNPPLRSEADRQALIEGLCDGTIDCIATDHAPHTALEKAKGLCGSPFGITGSETAFDTLYTTFVQGAQPRFTLTQLLNWMTAAPARCFNIDAGTLLPGAAADIAVFDLKTPTTIKADEFASKGHNSPFVGQTVYGQTIATFVSGKLVYRKDDAQK</sequence>
<dbReference type="InterPro" id="IPR032466">
    <property type="entry name" value="Metal_Hydrolase"/>
</dbReference>
<dbReference type="HAMAP" id="MF_00220_B">
    <property type="entry name" value="PyrC_classI_B"/>
    <property type="match status" value="1"/>
</dbReference>
<organism evidence="9 10">
    <name type="scientific">Loigolactobacillus bifermentans DSM 20003</name>
    <dbReference type="NCBI Taxonomy" id="1423726"/>
    <lineage>
        <taxon>Bacteria</taxon>
        <taxon>Bacillati</taxon>
        <taxon>Bacillota</taxon>
        <taxon>Bacilli</taxon>
        <taxon>Lactobacillales</taxon>
        <taxon>Lactobacillaceae</taxon>
        <taxon>Loigolactobacillus</taxon>
    </lineage>
</organism>
<evidence type="ECO:0000256" key="2">
    <source>
        <dbReference type="ARBA" id="ARBA00010286"/>
    </source>
</evidence>
<dbReference type="Gene3D" id="3.20.20.140">
    <property type="entry name" value="Metal-dependent hydrolases"/>
    <property type="match status" value="1"/>
</dbReference>
<keyword evidence="5 7" id="KW-0862">Zinc</keyword>
<dbReference type="SUPFAM" id="SSF51556">
    <property type="entry name" value="Metallo-dependent hydrolases"/>
    <property type="match status" value="1"/>
</dbReference>
<protein>
    <recommendedName>
        <fullName evidence="7">Dihydroorotase</fullName>
        <shortName evidence="7">DHOase</shortName>
        <ecNumber evidence="7">3.5.2.3</ecNumber>
    </recommendedName>
</protein>
<dbReference type="InterPro" id="IPR050138">
    <property type="entry name" value="DHOase/Allantoinase_Hydrolase"/>
</dbReference>
<dbReference type="EC" id="3.5.2.3" evidence="7"/>
<feature type="binding site" evidence="7">
    <location>
        <position position="304"/>
    </location>
    <ligand>
        <name>Zn(2+)</name>
        <dbReference type="ChEBI" id="CHEBI:29105"/>
        <label>1</label>
    </ligand>
</feature>
<evidence type="ECO:0000256" key="7">
    <source>
        <dbReference type="HAMAP-Rule" id="MF_00220"/>
    </source>
</evidence>
<dbReference type="GO" id="GO:0005737">
    <property type="term" value="C:cytoplasm"/>
    <property type="evidence" value="ECO:0007669"/>
    <property type="project" value="TreeGrafter"/>
</dbReference>
<comment type="pathway">
    <text evidence="7">Pyrimidine metabolism; UMP biosynthesis via de novo pathway; (S)-dihydroorotate from bicarbonate: step 3/3.</text>
</comment>
<reference evidence="9 10" key="1">
    <citation type="journal article" date="2015" name="Genome Announc.">
        <title>Expanding the biotechnology potential of lactobacilli through comparative genomics of 213 strains and associated genera.</title>
        <authorList>
            <person name="Sun Z."/>
            <person name="Harris H.M."/>
            <person name="McCann A."/>
            <person name="Guo C."/>
            <person name="Argimon S."/>
            <person name="Zhang W."/>
            <person name="Yang X."/>
            <person name="Jeffery I.B."/>
            <person name="Cooney J.C."/>
            <person name="Kagawa T.F."/>
            <person name="Liu W."/>
            <person name="Song Y."/>
            <person name="Salvetti E."/>
            <person name="Wrobel A."/>
            <person name="Rasinkangas P."/>
            <person name="Parkhill J."/>
            <person name="Rea M.C."/>
            <person name="O'Sullivan O."/>
            <person name="Ritari J."/>
            <person name="Douillard F.P."/>
            <person name="Paul Ross R."/>
            <person name="Yang R."/>
            <person name="Briner A.E."/>
            <person name="Felis G.E."/>
            <person name="de Vos W.M."/>
            <person name="Barrangou R."/>
            <person name="Klaenhammer T.R."/>
            <person name="Caufield P.W."/>
            <person name="Cui Y."/>
            <person name="Zhang H."/>
            <person name="O'Toole P.W."/>
        </authorList>
    </citation>
    <scope>NUCLEOTIDE SEQUENCE [LARGE SCALE GENOMIC DNA]</scope>
    <source>
        <strain evidence="9 10">DSM 20003</strain>
    </source>
</reference>
<dbReference type="PANTHER" id="PTHR43668:SF2">
    <property type="entry name" value="ALLANTOINASE"/>
    <property type="match status" value="1"/>
</dbReference>
<dbReference type="NCBIfam" id="TIGR00857">
    <property type="entry name" value="pyrC_multi"/>
    <property type="match status" value="1"/>
</dbReference>
<dbReference type="InterPro" id="IPR004722">
    <property type="entry name" value="DHOase"/>
</dbReference>
<dbReference type="InterPro" id="IPR011059">
    <property type="entry name" value="Metal-dep_hydrolase_composite"/>
</dbReference>
<keyword evidence="6 7" id="KW-0665">Pyrimidine biosynthesis</keyword>
<dbReference type="OrthoDB" id="9765462at2"/>
<evidence type="ECO:0000256" key="1">
    <source>
        <dbReference type="ARBA" id="ARBA00002368"/>
    </source>
</evidence>
<dbReference type="PANTHER" id="PTHR43668">
    <property type="entry name" value="ALLANTOINASE"/>
    <property type="match status" value="1"/>
</dbReference>
<dbReference type="SUPFAM" id="SSF51338">
    <property type="entry name" value="Composite domain of metallo-dependent hydrolases"/>
    <property type="match status" value="1"/>
</dbReference>
<dbReference type="EMBL" id="AZDA01000093">
    <property type="protein sequence ID" value="KRK34296.1"/>
    <property type="molecule type" value="Genomic_DNA"/>
</dbReference>
<dbReference type="PROSITE" id="PS00482">
    <property type="entry name" value="DIHYDROOROTASE_1"/>
    <property type="match status" value="1"/>
</dbReference>
<comment type="similarity">
    <text evidence="2 7">Belongs to the metallo-dependent hydrolases superfamily. DHOase family. Class I DHOase subfamily.</text>
</comment>
<feature type="binding site" evidence="7">
    <location>
        <position position="178"/>
    </location>
    <ligand>
        <name>Zn(2+)</name>
        <dbReference type="ChEBI" id="CHEBI:29105"/>
        <label>2</label>
    </ligand>
</feature>
<feature type="binding site" evidence="7">
    <location>
        <position position="151"/>
    </location>
    <ligand>
        <name>Zn(2+)</name>
        <dbReference type="ChEBI" id="CHEBI:29105"/>
        <label>2</label>
    </ligand>
</feature>
<evidence type="ECO:0000256" key="3">
    <source>
        <dbReference type="ARBA" id="ARBA00022723"/>
    </source>
</evidence>
<gene>
    <name evidence="7" type="primary">pyrC</name>
    <name evidence="9" type="ORF">FC07_GL000862</name>
</gene>
<evidence type="ECO:0000256" key="4">
    <source>
        <dbReference type="ARBA" id="ARBA00022801"/>
    </source>
</evidence>
<keyword evidence="3 7" id="KW-0479">Metal-binding</keyword>
<evidence type="ECO:0000259" key="8">
    <source>
        <dbReference type="Pfam" id="PF12890"/>
    </source>
</evidence>
<dbReference type="PATRIC" id="fig|1423726.3.peg.886"/>
<feature type="binding site" evidence="7">
    <location>
        <begin position="322"/>
        <end position="323"/>
    </location>
    <ligand>
        <name>substrate</name>
    </ligand>
</feature>
<comment type="caution">
    <text evidence="9">The sequence shown here is derived from an EMBL/GenBank/DDBJ whole genome shotgun (WGS) entry which is preliminary data.</text>
</comment>
<evidence type="ECO:0000313" key="10">
    <source>
        <dbReference type="Proteomes" id="UP000051461"/>
    </source>
</evidence>
<keyword evidence="10" id="KW-1185">Reference proteome</keyword>
<dbReference type="RefSeq" id="WP_057905271.1">
    <property type="nucleotide sequence ID" value="NZ_AZDA01000093.1"/>
</dbReference>
<dbReference type="InterPro" id="IPR024403">
    <property type="entry name" value="DHOase_cat"/>
</dbReference>
<feature type="binding site" evidence="7">
    <location>
        <position position="277"/>
    </location>
    <ligand>
        <name>substrate</name>
    </ligand>
</feature>
<comment type="function">
    <text evidence="1 7">Catalyzes the reversible cyclization of carbamoyl aspartate to dihydroorotate.</text>
</comment>
<accession>A0A0R1GJX8</accession>
<dbReference type="STRING" id="1423726.FC07_GL000862"/>
<dbReference type="Proteomes" id="UP000051461">
    <property type="component" value="Unassembled WGS sequence"/>
</dbReference>
<comment type="cofactor">
    <cofactor evidence="7">
        <name>Zn(2+)</name>
        <dbReference type="ChEBI" id="CHEBI:29105"/>
    </cofactor>
    <text evidence="7">Binds 2 Zn(2+) ions per subunit.</text>
</comment>
<dbReference type="CDD" id="cd01317">
    <property type="entry name" value="DHOase_IIa"/>
    <property type="match status" value="1"/>
</dbReference>
<dbReference type="GO" id="GO:0008270">
    <property type="term" value="F:zinc ion binding"/>
    <property type="evidence" value="ECO:0007669"/>
    <property type="project" value="UniProtKB-UniRule"/>
</dbReference>
<dbReference type="Gene3D" id="2.30.40.10">
    <property type="entry name" value="Urease, subunit C, domain 1"/>
    <property type="match status" value="1"/>
</dbReference>
<feature type="binding site" evidence="7">
    <location>
        <position position="61"/>
    </location>
    <ligand>
        <name>Zn(2+)</name>
        <dbReference type="ChEBI" id="CHEBI:29105"/>
        <label>1</label>
    </ligand>
</feature>